<dbReference type="InterPro" id="IPR003713">
    <property type="entry name" value="FliS"/>
</dbReference>
<dbReference type="Proteomes" id="UP000823821">
    <property type="component" value="Unassembled WGS sequence"/>
</dbReference>
<feature type="compositionally biased region" description="Low complexity" evidence="6">
    <location>
        <begin position="234"/>
        <end position="248"/>
    </location>
</feature>
<keyword evidence="4" id="KW-1005">Bacterial flagellum biogenesis</keyword>
<dbReference type="InterPro" id="IPR036584">
    <property type="entry name" value="FliS_sf"/>
</dbReference>
<keyword evidence="7" id="KW-0966">Cell projection</keyword>
<protein>
    <submittedName>
        <fullName evidence="7">Flagellar export chaperone FliS</fullName>
    </submittedName>
</protein>
<sequence length="267" mass="27751">MNIRASQAYMQTNVSTTDQGHLLLMLYDGALKFLQQAREKMLEKDYAAKGILISKVIDIVNELSSSLNMERGGELATNLNNLYFLCTARLLEANLKMSVERLDSVSQILSGLRSAYAQIIDKPEAKKAMAEISARMNPAASLQQRKAVPQAMPPLGGGNYMPRAKAQAAYGRSAQQASPPAAQPAAPAAAAPVASAAPAAPDPSAVPPPQPAAAQQMARPVASPAAPPAPPSGNAPAAPASAPSGAAPRTGIGGLPQRRVPSAYIKR</sequence>
<feature type="compositionally biased region" description="Low complexity" evidence="6">
    <location>
        <begin position="212"/>
        <end position="224"/>
    </location>
</feature>
<dbReference type="SUPFAM" id="SSF101116">
    <property type="entry name" value="Flagellar export chaperone FliS"/>
    <property type="match status" value="1"/>
</dbReference>
<gene>
    <name evidence="7" type="primary">fliS</name>
    <name evidence="7" type="ORF">H9784_01395</name>
</gene>
<feature type="compositionally biased region" description="Pro residues" evidence="6">
    <location>
        <begin position="200"/>
        <end position="211"/>
    </location>
</feature>
<keyword evidence="7" id="KW-0969">Cilium</keyword>
<comment type="caution">
    <text evidence="7">The sequence shown here is derived from an EMBL/GenBank/DDBJ whole genome shotgun (WGS) entry which is preliminary data.</text>
</comment>
<evidence type="ECO:0000256" key="1">
    <source>
        <dbReference type="ARBA" id="ARBA00004514"/>
    </source>
</evidence>
<accession>A0A9D2HM19</accession>
<keyword evidence="7" id="KW-0282">Flagellum</keyword>
<evidence type="ECO:0000256" key="6">
    <source>
        <dbReference type="SAM" id="MobiDB-lite"/>
    </source>
</evidence>
<evidence type="ECO:0000256" key="3">
    <source>
        <dbReference type="ARBA" id="ARBA00022490"/>
    </source>
</evidence>
<comment type="similarity">
    <text evidence="2">Belongs to the FliS family.</text>
</comment>
<dbReference type="Gene3D" id="1.20.120.340">
    <property type="entry name" value="Flagellar protein FliS"/>
    <property type="match status" value="1"/>
</dbReference>
<dbReference type="PANTHER" id="PTHR34773:SF1">
    <property type="entry name" value="FLAGELLAR SECRETION CHAPERONE FLIS"/>
    <property type="match status" value="1"/>
</dbReference>
<dbReference type="PANTHER" id="PTHR34773">
    <property type="entry name" value="FLAGELLAR SECRETION CHAPERONE FLIS"/>
    <property type="match status" value="1"/>
</dbReference>
<dbReference type="NCBIfam" id="TIGR00208">
    <property type="entry name" value="fliS"/>
    <property type="match status" value="1"/>
</dbReference>
<dbReference type="EMBL" id="DWZD01000011">
    <property type="protein sequence ID" value="HJA78214.1"/>
    <property type="molecule type" value="Genomic_DNA"/>
</dbReference>
<dbReference type="GO" id="GO:0044780">
    <property type="term" value="P:bacterial-type flagellum assembly"/>
    <property type="evidence" value="ECO:0007669"/>
    <property type="project" value="InterPro"/>
</dbReference>
<dbReference type="Pfam" id="PF02561">
    <property type="entry name" value="FliS"/>
    <property type="match status" value="1"/>
</dbReference>
<feature type="region of interest" description="Disordered" evidence="6">
    <location>
        <begin position="151"/>
        <end position="267"/>
    </location>
</feature>
<evidence type="ECO:0000256" key="4">
    <source>
        <dbReference type="ARBA" id="ARBA00022795"/>
    </source>
</evidence>
<reference evidence="7" key="1">
    <citation type="journal article" date="2021" name="PeerJ">
        <title>Extensive microbial diversity within the chicken gut microbiome revealed by metagenomics and culture.</title>
        <authorList>
            <person name="Gilroy R."/>
            <person name="Ravi A."/>
            <person name="Getino M."/>
            <person name="Pursley I."/>
            <person name="Horton D.L."/>
            <person name="Alikhan N.F."/>
            <person name="Baker D."/>
            <person name="Gharbi K."/>
            <person name="Hall N."/>
            <person name="Watson M."/>
            <person name="Adriaenssens E.M."/>
            <person name="Foster-Nyarko E."/>
            <person name="Jarju S."/>
            <person name="Secka A."/>
            <person name="Antonio M."/>
            <person name="Oren A."/>
            <person name="Chaudhuri R.R."/>
            <person name="La Ragione R."/>
            <person name="Hildebrand F."/>
            <person name="Pallen M.J."/>
        </authorList>
    </citation>
    <scope>NUCLEOTIDE SEQUENCE</scope>
    <source>
        <strain evidence="7">5032</strain>
    </source>
</reference>
<reference evidence="7" key="2">
    <citation type="submission" date="2021-04" db="EMBL/GenBank/DDBJ databases">
        <authorList>
            <person name="Gilroy R."/>
        </authorList>
    </citation>
    <scope>NUCLEOTIDE SEQUENCE</scope>
    <source>
        <strain evidence="7">5032</strain>
    </source>
</reference>
<evidence type="ECO:0000256" key="5">
    <source>
        <dbReference type="ARBA" id="ARBA00023186"/>
    </source>
</evidence>
<evidence type="ECO:0000313" key="7">
    <source>
        <dbReference type="EMBL" id="HJA78214.1"/>
    </source>
</evidence>
<dbReference type="GO" id="GO:0005829">
    <property type="term" value="C:cytosol"/>
    <property type="evidence" value="ECO:0007669"/>
    <property type="project" value="UniProtKB-SubCell"/>
</dbReference>
<name>A0A9D2HM19_9BACT</name>
<keyword evidence="5" id="KW-0143">Chaperone</keyword>
<proteinExistence type="inferred from homology"/>
<organism evidence="7 8">
    <name type="scientific">Candidatus Desulfovibrio intestinavium</name>
    <dbReference type="NCBI Taxonomy" id="2838534"/>
    <lineage>
        <taxon>Bacteria</taxon>
        <taxon>Pseudomonadati</taxon>
        <taxon>Thermodesulfobacteriota</taxon>
        <taxon>Desulfovibrionia</taxon>
        <taxon>Desulfovibrionales</taxon>
        <taxon>Desulfovibrionaceae</taxon>
        <taxon>Desulfovibrio</taxon>
    </lineage>
</organism>
<evidence type="ECO:0000313" key="8">
    <source>
        <dbReference type="Proteomes" id="UP000823821"/>
    </source>
</evidence>
<dbReference type="CDD" id="cd16098">
    <property type="entry name" value="FliS"/>
    <property type="match status" value="1"/>
</dbReference>
<keyword evidence="3" id="KW-0963">Cytoplasm</keyword>
<comment type="subcellular location">
    <subcellularLocation>
        <location evidence="1">Cytoplasm</location>
        <location evidence="1">Cytosol</location>
    </subcellularLocation>
</comment>
<dbReference type="GO" id="GO:0071973">
    <property type="term" value="P:bacterial-type flagellum-dependent cell motility"/>
    <property type="evidence" value="ECO:0007669"/>
    <property type="project" value="TreeGrafter"/>
</dbReference>
<evidence type="ECO:0000256" key="2">
    <source>
        <dbReference type="ARBA" id="ARBA00008787"/>
    </source>
</evidence>
<dbReference type="AlphaFoldDB" id="A0A9D2HM19"/>
<feature type="compositionally biased region" description="Low complexity" evidence="6">
    <location>
        <begin position="173"/>
        <end position="199"/>
    </location>
</feature>